<gene>
    <name evidence="1" type="ordered locus">Sgly_2821</name>
</gene>
<evidence type="ECO:0000313" key="2">
    <source>
        <dbReference type="Proteomes" id="UP000007488"/>
    </source>
</evidence>
<proteinExistence type="predicted"/>
<protein>
    <submittedName>
        <fullName evidence="1">Uncharacterized protein</fullName>
    </submittedName>
</protein>
<dbReference type="Proteomes" id="UP000007488">
    <property type="component" value="Chromosome"/>
</dbReference>
<accession>F0SYH9</accession>
<sequence length="50" mass="6095">MRVVGLLLCFTGCAYHHWNLKKYELTRDLEIILFLKEYMVLFFLGKPFKR</sequence>
<reference evidence="2" key="2">
    <citation type="submission" date="2011-02" db="EMBL/GenBank/DDBJ databases">
        <title>The complete genome of Syntrophobotulus glycolicus DSM 8271.</title>
        <authorList>
            <person name="Lucas S."/>
            <person name="Copeland A."/>
            <person name="Lapidus A."/>
            <person name="Bruce D."/>
            <person name="Goodwin L."/>
            <person name="Pitluck S."/>
            <person name="Kyrpides N."/>
            <person name="Mavromatis K."/>
            <person name="Pagani I."/>
            <person name="Ivanova N."/>
            <person name="Mikhailova N."/>
            <person name="Chertkov O."/>
            <person name="Held B."/>
            <person name="Detter J.C."/>
            <person name="Tapia R."/>
            <person name="Han C."/>
            <person name="Land M."/>
            <person name="Hauser L."/>
            <person name="Markowitz V."/>
            <person name="Cheng J.-F."/>
            <person name="Hugenholtz P."/>
            <person name="Woyke T."/>
            <person name="Wu D."/>
            <person name="Spring S."/>
            <person name="Schroeder M."/>
            <person name="Brambilla E."/>
            <person name="Klenk H.-P."/>
            <person name="Eisen J.A."/>
        </authorList>
    </citation>
    <scope>NUCLEOTIDE SEQUENCE [LARGE SCALE GENOMIC DNA]</scope>
    <source>
        <strain evidence="2">DSM 8271 / FlGlyR</strain>
    </source>
</reference>
<reference evidence="1 2" key="1">
    <citation type="journal article" date="2011" name="Stand. Genomic Sci.">
        <title>Complete genome sequence of Syntrophobotulus glycolicus type strain (FlGlyR).</title>
        <authorList>
            <person name="Han C."/>
            <person name="Mwirichia R."/>
            <person name="Chertkov O."/>
            <person name="Held B."/>
            <person name="Lapidus A."/>
            <person name="Nolan M."/>
            <person name="Lucas S."/>
            <person name="Hammon N."/>
            <person name="Deshpande S."/>
            <person name="Cheng J.F."/>
            <person name="Tapia R."/>
            <person name="Goodwin L."/>
            <person name="Pitluck S."/>
            <person name="Huntemann M."/>
            <person name="Liolios K."/>
            <person name="Ivanova N."/>
            <person name="Pagani I."/>
            <person name="Mavromatis K."/>
            <person name="Ovchinikova G."/>
            <person name="Pati A."/>
            <person name="Chen A."/>
            <person name="Palaniappan K."/>
            <person name="Land M."/>
            <person name="Hauser L."/>
            <person name="Brambilla E.M."/>
            <person name="Rohde M."/>
            <person name="Spring S."/>
            <person name="Sikorski J."/>
            <person name="Goker M."/>
            <person name="Woyke T."/>
            <person name="Bristow J."/>
            <person name="Eisen J.A."/>
            <person name="Markowitz V."/>
            <person name="Hugenholtz P."/>
            <person name="Kyrpides N.C."/>
            <person name="Klenk H.P."/>
            <person name="Detter J.C."/>
        </authorList>
    </citation>
    <scope>NUCLEOTIDE SEQUENCE [LARGE SCALE GENOMIC DNA]</scope>
    <source>
        <strain evidence="2">DSM 8271 / FlGlyR</strain>
    </source>
</reference>
<dbReference type="EMBL" id="CP002547">
    <property type="protein sequence ID" value="ADY57091.1"/>
    <property type="molecule type" value="Genomic_DNA"/>
</dbReference>
<evidence type="ECO:0000313" key="1">
    <source>
        <dbReference type="EMBL" id="ADY57091.1"/>
    </source>
</evidence>
<organism evidence="1 2">
    <name type="scientific">Syntrophobotulus glycolicus (strain DSM 8271 / FlGlyR)</name>
    <dbReference type="NCBI Taxonomy" id="645991"/>
    <lineage>
        <taxon>Bacteria</taxon>
        <taxon>Bacillati</taxon>
        <taxon>Bacillota</taxon>
        <taxon>Clostridia</taxon>
        <taxon>Eubacteriales</taxon>
        <taxon>Desulfitobacteriaceae</taxon>
        <taxon>Syntrophobotulus</taxon>
    </lineage>
</organism>
<name>F0SYH9_SYNGF</name>
<dbReference type="HOGENOM" id="CLU_3123591_0_0_9"/>
<dbReference type="KEGG" id="sgy:Sgly_2821"/>
<dbReference type="AlphaFoldDB" id="F0SYH9"/>
<keyword evidence="2" id="KW-1185">Reference proteome</keyword>
<dbReference type="STRING" id="645991.Sgly_2821"/>